<organism evidence="7 8">
    <name type="scientific">Segatella sinensis</name>
    <dbReference type="NCBI Taxonomy" id="3085167"/>
    <lineage>
        <taxon>Bacteria</taxon>
        <taxon>Pseudomonadati</taxon>
        <taxon>Bacteroidota</taxon>
        <taxon>Bacteroidia</taxon>
        <taxon>Bacteroidales</taxon>
        <taxon>Prevotellaceae</taxon>
        <taxon>Segatella</taxon>
    </lineage>
</organism>
<gene>
    <name evidence="7" type="ORF">AAAT87_11285</name>
</gene>
<comment type="caution">
    <text evidence="7">The sequence shown here is derived from an EMBL/GenBank/DDBJ whole genome shotgun (WGS) entry which is preliminary data.</text>
</comment>
<dbReference type="SUPFAM" id="SSF48452">
    <property type="entry name" value="TPR-like"/>
    <property type="match status" value="1"/>
</dbReference>
<evidence type="ECO:0000259" key="6">
    <source>
        <dbReference type="Pfam" id="PF07980"/>
    </source>
</evidence>
<dbReference type="Pfam" id="PF07980">
    <property type="entry name" value="SusD_RagB"/>
    <property type="match status" value="1"/>
</dbReference>
<dbReference type="Proteomes" id="UP001465717">
    <property type="component" value="Unassembled WGS sequence"/>
</dbReference>
<feature type="domain" description="RagB/SusD" evidence="6">
    <location>
        <begin position="398"/>
        <end position="543"/>
    </location>
</feature>
<protein>
    <submittedName>
        <fullName evidence="7">RagB/SusD family nutrient uptake outer membrane protein</fullName>
    </submittedName>
</protein>
<evidence type="ECO:0000256" key="2">
    <source>
        <dbReference type="ARBA" id="ARBA00006275"/>
    </source>
</evidence>
<proteinExistence type="inferred from homology"/>
<keyword evidence="8" id="KW-1185">Reference proteome</keyword>
<dbReference type="PROSITE" id="PS51257">
    <property type="entry name" value="PROKAR_LIPOPROTEIN"/>
    <property type="match status" value="1"/>
</dbReference>
<keyword evidence="4" id="KW-0472">Membrane</keyword>
<keyword evidence="5" id="KW-0998">Cell outer membrane</keyword>
<sequence>MKLNMKTLFAAGLATLAVSCTDLDVPVDSQYTKYPGTEEAIVSKMAGIYFQMRECFGRRYMEAQALSSDEFTALSYSGNWLDTYAYANTSLHNFTDECATIDWMNVLGEGVVKANEVIDSDADPKYVAAARAVRAYFTYLEMDNFGDAPIVDKVYCEKNGVDITARQPRADVAKWIESELLAVADQLPEETTGENYGKPNKYMAYGLLARLYINWPVYTAASVDQYDAANYSNEKLNACVEACDKIINAGKFALGPAAYRFKFAPNNTELVEKGEIKDFIYVMPYHTLDATGMQYGRSHSYKDIKKLAPSYYGTAMSNSGGAYITVTPEAAARFNLEGDERNTMVLQGTVHVYDPETLLPTDQICKDRNGNPLVLETNIKLVKQSSELDVGDNVEGWRQGARSVKWFVSNEDFKNGRNQSNDIPLIRYADILMMKAEAIARGASATGGDTSLSLFNQIRSYVHAPELDHAPSLDEIYEERGREFFDENLRRMDMIRFGHFEDEYCFHKKGFENANFDKTHRIFPLHKGNQLDTNPKWKQNPGY</sequence>
<comment type="subcellular location">
    <subcellularLocation>
        <location evidence="1">Cell outer membrane</location>
    </subcellularLocation>
</comment>
<evidence type="ECO:0000256" key="4">
    <source>
        <dbReference type="ARBA" id="ARBA00023136"/>
    </source>
</evidence>
<evidence type="ECO:0000313" key="8">
    <source>
        <dbReference type="Proteomes" id="UP001465717"/>
    </source>
</evidence>
<accession>A0ABV1G0H5</accession>
<evidence type="ECO:0000313" key="7">
    <source>
        <dbReference type="EMBL" id="MEQ2508854.1"/>
    </source>
</evidence>
<evidence type="ECO:0000256" key="3">
    <source>
        <dbReference type="ARBA" id="ARBA00022729"/>
    </source>
</evidence>
<evidence type="ECO:0000256" key="1">
    <source>
        <dbReference type="ARBA" id="ARBA00004442"/>
    </source>
</evidence>
<keyword evidence="3" id="KW-0732">Signal</keyword>
<dbReference type="InterPro" id="IPR012944">
    <property type="entry name" value="SusD_RagB_dom"/>
</dbReference>
<evidence type="ECO:0000256" key="5">
    <source>
        <dbReference type="ARBA" id="ARBA00023237"/>
    </source>
</evidence>
<name>A0ABV1G0H5_9BACT</name>
<dbReference type="InterPro" id="IPR011990">
    <property type="entry name" value="TPR-like_helical_dom_sf"/>
</dbReference>
<reference evidence="7 8" key="1">
    <citation type="submission" date="2024-04" db="EMBL/GenBank/DDBJ databases">
        <title>Human intestinal bacterial collection.</title>
        <authorList>
            <person name="Pauvert C."/>
            <person name="Hitch T.C.A."/>
            <person name="Clavel T."/>
        </authorList>
    </citation>
    <scope>NUCLEOTIDE SEQUENCE [LARGE SCALE GENOMIC DNA]</scope>
    <source>
        <strain evidence="7 8">CLA-AA-H174</strain>
    </source>
</reference>
<dbReference type="RefSeq" id="WP_349226464.1">
    <property type="nucleotide sequence ID" value="NZ_JBBNFG020000039.1"/>
</dbReference>
<dbReference type="Gene3D" id="1.25.40.390">
    <property type="match status" value="1"/>
</dbReference>
<dbReference type="EMBL" id="JBBNGE010000042">
    <property type="protein sequence ID" value="MEQ2508854.1"/>
    <property type="molecule type" value="Genomic_DNA"/>
</dbReference>
<comment type="similarity">
    <text evidence="2">Belongs to the SusD family.</text>
</comment>